<accession>A0A7W7G0I1</accession>
<reference evidence="5 6" key="1">
    <citation type="submission" date="2020-08" db="EMBL/GenBank/DDBJ databases">
        <title>Sequencing the genomes of 1000 actinobacteria strains.</title>
        <authorList>
            <person name="Klenk H.-P."/>
        </authorList>
    </citation>
    <scope>NUCLEOTIDE SEQUENCE [LARGE SCALE GENOMIC DNA]</scope>
    <source>
        <strain evidence="5 6">DSM 45518</strain>
    </source>
</reference>
<keyword evidence="6" id="KW-1185">Reference proteome</keyword>
<comment type="caution">
    <text evidence="5">The sequence shown here is derived from an EMBL/GenBank/DDBJ whole genome shotgun (WGS) entry which is preliminary data.</text>
</comment>
<keyword evidence="1" id="KW-0732">Signal</keyword>
<dbReference type="RefSeq" id="WP_239092427.1">
    <property type="nucleotide sequence ID" value="NZ_BOMC01000006.1"/>
</dbReference>
<protein>
    <recommendedName>
        <fullName evidence="4">G5 domain-containing protein</fullName>
    </recommendedName>
</protein>
<keyword evidence="3" id="KW-0812">Transmembrane</keyword>
<keyword evidence="3" id="KW-0472">Membrane</keyword>
<evidence type="ECO:0000256" key="3">
    <source>
        <dbReference type="SAM" id="Phobius"/>
    </source>
</evidence>
<keyword evidence="3" id="KW-1133">Transmembrane helix</keyword>
<evidence type="ECO:0000313" key="5">
    <source>
        <dbReference type="EMBL" id="MBB4691180.1"/>
    </source>
</evidence>
<feature type="domain" description="G5" evidence="4">
    <location>
        <begin position="107"/>
        <end position="187"/>
    </location>
</feature>
<proteinExistence type="predicted"/>
<evidence type="ECO:0000259" key="4">
    <source>
        <dbReference type="PROSITE" id="PS51109"/>
    </source>
</evidence>
<sequence length="243" mass="24883">MTYQTPHRPGFWQRLTLRQRVGLIAAALALPCLGGVAAVGVVASGGNSSSDSPETDRLAADVQPVETATTATATAPPGPTAEQTAAATVTDPAATGTDPAAAPATTAAGTTKKTMTVDTKIPFPTRKVSDDSLAEGKTRVRTKGVPGVRTVTWQITYTNGEPSKRRMVKSVVKRRPVAQVIAVGVKAESECDPNYSGCVPIASDVDCAGGSGNGPAYVKGPVDVIGDDIYDLDRDGDGVACDS</sequence>
<dbReference type="PROSITE" id="PS51109">
    <property type="entry name" value="G5"/>
    <property type="match status" value="1"/>
</dbReference>
<dbReference type="Pfam" id="PF07501">
    <property type="entry name" value="G5"/>
    <property type="match status" value="1"/>
</dbReference>
<dbReference type="AlphaFoldDB" id="A0A7W7G0I1"/>
<feature type="region of interest" description="Disordered" evidence="2">
    <location>
        <begin position="68"/>
        <end position="87"/>
    </location>
</feature>
<evidence type="ECO:0000256" key="1">
    <source>
        <dbReference type="ARBA" id="ARBA00022729"/>
    </source>
</evidence>
<dbReference type="InterPro" id="IPR011098">
    <property type="entry name" value="G5_dom"/>
</dbReference>
<evidence type="ECO:0000313" key="6">
    <source>
        <dbReference type="Proteomes" id="UP000542742"/>
    </source>
</evidence>
<dbReference type="EMBL" id="JACHMF010000001">
    <property type="protein sequence ID" value="MBB4691180.1"/>
    <property type="molecule type" value="Genomic_DNA"/>
</dbReference>
<dbReference type="Gene3D" id="2.20.230.10">
    <property type="entry name" value="Resuscitation-promoting factor rpfb"/>
    <property type="match status" value="1"/>
</dbReference>
<dbReference type="SMART" id="SM01208">
    <property type="entry name" value="G5"/>
    <property type="match status" value="1"/>
</dbReference>
<feature type="transmembrane region" description="Helical" evidence="3">
    <location>
        <begin position="21"/>
        <end position="43"/>
    </location>
</feature>
<feature type="region of interest" description="Disordered" evidence="2">
    <location>
        <begin position="92"/>
        <end position="111"/>
    </location>
</feature>
<dbReference type="Proteomes" id="UP000542742">
    <property type="component" value="Unassembled WGS sequence"/>
</dbReference>
<organism evidence="5 6">
    <name type="scientific">Paractinoplanes abujensis</name>
    <dbReference type="NCBI Taxonomy" id="882441"/>
    <lineage>
        <taxon>Bacteria</taxon>
        <taxon>Bacillati</taxon>
        <taxon>Actinomycetota</taxon>
        <taxon>Actinomycetes</taxon>
        <taxon>Micromonosporales</taxon>
        <taxon>Micromonosporaceae</taxon>
        <taxon>Paractinoplanes</taxon>
    </lineage>
</organism>
<evidence type="ECO:0000256" key="2">
    <source>
        <dbReference type="SAM" id="MobiDB-lite"/>
    </source>
</evidence>
<name>A0A7W7G0I1_9ACTN</name>
<gene>
    <name evidence="5" type="ORF">BKA14_001328</name>
</gene>